<feature type="chain" id="PRO_5023051987" description="Carboxylic ester hydrolase" evidence="3">
    <location>
        <begin position="23"/>
        <end position="557"/>
    </location>
</feature>
<dbReference type="PANTHER" id="PTHR45570:SF1">
    <property type="entry name" value="CARBOXYLIC ESTER HYDROLASE"/>
    <property type="match status" value="1"/>
</dbReference>
<keyword evidence="3" id="KW-0732">Signal</keyword>
<dbReference type="InterPro" id="IPR029058">
    <property type="entry name" value="AB_hydrolase_fold"/>
</dbReference>
<dbReference type="Pfam" id="PF00135">
    <property type="entry name" value="COesterase"/>
    <property type="match status" value="1"/>
</dbReference>
<keyword evidence="6" id="KW-1185">Reference proteome</keyword>
<dbReference type="EC" id="3.1.1.-" evidence="3"/>
<dbReference type="EMBL" id="ML210147">
    <property type="protein sequence ID" value="TFK30055.1"/>
    <property type="molecule type" value="Genomic_DNA"/>
</dbReference>
<evidence type="ECO:0000313" key="5">
    <source>
        <dbReference type="EMBL" id="TFK30055.1"/>
    </source>
</evidence>
<dbReference type="AlphaFoldDB" id="A0A5C3LBM6"/>
<dbReference type="InterPro" id="IPR019826">
    <property type="entry name" value="Carboxylesterase_B_AS"/>
</dbReference>
<keyword evidence="2 3" id="KW-0378">Hydrolase</keyword>
<dbReference type="STRING" id="230819.A0A5C3LBM6"/>
<gene>
    <name evidence="5" type="ORF">FA15DRAFT_684331</name>
</gene>
<evidence type="ECO:0000256" key="2">
    <source>
        <dbReference type="ARBA" id="ARBA00022801"/>
    </source>
</evidence>
<feature type="signal peptide" evidence="3">
    <location>
        <begin position="1"/>
        <end position="22"/>
    </location>
</feature>
<evidence type="ECO:0000256" key="1">
    <source>
        <dbReference type="ARBA" id="ARBA00005964"/>
    </source>
</evidence>
<dbReference type="Gene3D" id="3.40.50.1820">
    <property type="entry name" value="alpha/beta hydrolase"/>
    <property type="match status" value="1"/>
</dbReference>
<dbReference type="GO" id="GO:0016787">
    <property type="term" value="F:hydrolase activity"/>
    <property type="evidence" value="ECO:0007669"/>
    <property type="project" value="UniProtKB-KW"/>
</dbReference>
<organism evidence="5 6">
    <name type="scientific">Coprinopsis marcescibilis</name>
    <name type="common">Agaric fungus</name>
    <name type="synonym">Psathyrella marcescibilis</name>
    <dbReference type="NCBI Taxonomy" id="230819"/>
    <lineage>
        <taxon>Eukaryota</taxon>
        <taxon>Fungi</taxon>
        <taxon>Dikarya</taxon>
        <taxon>Basidiomycota</taxon>
        <taxon>Agaricomycotina</taxon>
        <taxon>Agaricomycetes</taxon>
        <taxon>Agaricomycetidae</taxon>
        <taxon>Agaricales</taxon>
        <taxon>Agaricineae</taxon>
        <taxon>Psathyrellaceae</taxon>
        <taxon>Coprinopsis</taxon>
    </lineage>
</organism>
<name>A0A5C3LBM6_COPMA</name>
<sequence>MLTSFLTPVLLSFLLFPTHILAAPAGLRISIPKVDPRKILCQFAIIDRFLCPDGGLNSLSRVTPLGTASGVMDPDGAHRYVVKYANAARWAPSTLVNTWSLPNGSNDPSALPRVCPQTDIEPSTYSEDCLSLVLYVPPSLTPLSSNAPVMVWIHGGSFVVGSATEAGLDGSKLALATGSIVVVVQYRLGALGFLAPNGNTNLAVKDVVNALQFLKNNVAYFGGSPNKVTLAGQSSGANMIRTLLGAPSASSLFRSAILQSDPMNFGLLRPNNQATMMGHFTGKIGCNSASCQNSVSLDSILQAQREIFGEAVWWDPVFGLGQPIRPVLDGTFFTNPIEPGASFPSSVNKPLLVTTVKHEGISAIYKSFDPVDADFYDFICGLTFQSRTTTIQQSPFYVNPPANIVDGVHDFRPTLALMATDYLYKCSGWSFGKAYAEKGGQVFLGEYAIGATYPDNADVPECSSPDTVCHQDDIQIVFGTVPNPTPAQSALITQMQQWYKSFLQNNSPNAPGLPNWPAATSSDPRAIVLGGTGSPSAGACDPAFWGAQAEYDYQFFY</sequence>
<dbReference type="InterPro" id="IPR002018">
    <property type="entry name" value="CarbesteraseB"/>
</dbReference>
<evidence type="ECO:0000313" key="6">
    <source>
        <dbReference type="Proteomes" id="UP000307440"/>
    </source>
</evidence>
<evidence type="ECO:0000256" key="3">
    <source>
        <dbReference type="RuleBase" id="RU361235"/>
    </source>
</evidence>
<protein>
    <recommendedName>
        <fullName evidence="3">Carboxylic ester hydrolase</fullName>
        <ecNumber evidence="3">3.1.1.-</ecNumber>
    </recommendedName>
</protein>
<dbReference type="Proteomes" id="UP000307440">
    <property type="component" value="Unassembled WGS sequence"/>
</dbReference>
<evidence type="ECO:0000259" key="4">
    <source>
        <dbReference type="Pfam" id="PF00135"/>
    </source>
</evidence>
<dbReference type="PANTHER" id="PTHR45570">
    <property type="entry name" value="CARBOXYLIC ESTER HYDROLASE"/>
    <property type="match status" value="1"/>
</dbReference>
<proteinExistence type="inferred from homology"/>
<dbReference type="SUPFAM" id="SSF53474">
    <property type="entry name" value="alpha/beta-Hydrolases"/>
    <property type="match status" value="1"/>
</dbReference>
<reference evidence="5 6" key="1">
    <citation type="journal article" date="2019" name="Nat. Ecol. Evol.">
        <title>Megaphylogeny resolves global patterns of mushroom evolution.</title>
        <authorList>
            <person name="Varga T."/>
            <person name="Krizsan K."/>
            <person name="Foldi C."/>
            <person name="Dima B."/>
            <person name="Sanchez-Garcia M."/>
            <person name="Sanchez-Ramirez S."/>
            <person name="Szollosi G.J."/>
            <person name="Szarkandi J.G."/>
            <person name="Papp V."/>
            <person name="Albert L."/>
            <person name="Andreopoulos W."/>
            <person name="Angelini C."/>
            <person name="Antonin V."/>
            <person name="Barry K.W."/>
            <person name="Bougher N.L."/>
            <person name="Buchanan P."/>
            <person name="Buyck B."/>
            <person name="Bense V."/>
            <person name="Catcheside P."/>
            <person name="Chovatia M."/>
            <person name="Cooper J."/>
            <person name="Damon W."/>
            <person name="Desjardin D."/>
            <person name="Finy P."/>
            <person name="Geml J."/>
            <person name="Haridas S."/>
            <person name="Hughes K."/>
            <person name="Justo A."/>
            <person name="Karasinski D."/>
            <person name="Kautmanova I."/>
            <person name="Kiss B."/>
            <person name="Kocsube S."/>
            <person name="Kotiranta H."/>
            <person name="LaButti K.M."/>
            <person name="Lechner B.E."/>
            <person name="Liimatainen K."/>
            <person name="Lipzen A."/>
            <person name="Lukacs Z."/>
            <person name="Mihaltcheva S."/>
            <person name="Morgado L.N."/>
            <person name="Niskanen T."/>
            <person name="Noordeloos M.E."/>
            <person name="Ohm R.A."/>
            <person name="Ortiz-Santana B."/>
            <person name="Ovrebo C."/>
            <person name="Racz N."/>
            <person name="Riley R."/>
            <person name="Savchenko A."/>
            <person name="Shiryaev A."/>
            <person name="Soop K."/>
            <person name="Spirin V."/>
            <person name="Szebenyi C."/>
            <person name="Tomsovsky M."/>
            <person name="Tulloss R.E."/>
            <person name="Uehling J."/>
            <person name="Grigoriev I.V."/>
            <person name="Vagvolgyi C."/>
            <person name="Papp T."/>
            <person name="Martin F.M."/>
            <person name="Miettinen O."/>
            <person name="Hibbett D.S."/>
            <person name="Nagy L.G."/>
        </authorList>
    </citation>
    <scope>NUCLEOTIDE SEQUENCE [LARGE SCALE GENOMIC DNA]</scope>
    <source>
        <strain evidence="5 6">CBS 121175</strain>
    </source>
</reference>
<feature type="domain" description="Carboxylesterase type B" evidence="4">
    <location>
        <begin position="85"/>
        <end position="526"/>
    </location>
</feature>
<comment type="similarity">
    <text evidence="1 3">Belongs to the type-B carboxylesterase/lipase family.</text>
</comment>
<dbReference type="PROSITE" id="PS00122">
    <property type="entry name" value="CARBOXYLESTERASE_B_1"/>
    <property type="match status" value="1"/>
</dbReference>
<accession>A0A5C3LBM6</accession>
<dbReference type="OrthoDB" id="408631at2759"/>